<dbReference type="UniPathway" id="UPA00186">
    <property type="reaction ID" value="UER00284"/>
</dbReference>
<dbReference type="InterPro" id="IPR002985">
    <property type="entry name" value="Arg_decrbxlase"/>
</dbReference>
<keyword evidence="6" id="KW-1185">Reference proteome</keyword>
<comment type="catalytic activity">
    <reaction evidence="3">
        <text>L-arginine + H(+) = agmatine + CO2</text>
        <dbReference type="Rhea" id="RHEA:17641"/>
        <dbReference type="ChEBI" id="CHEBI:15378"/>
        <dbReference type="ChEBI" id="CHEBI:16526"/>
        <dbReference type="ChEBI" id="CHEBI:32682"/>
        <dbReference type="ChEBI" id="CHEBI:58145"/>
        <dbReference type="EC" id="4.1.1.19"/>
    </reaction>
</comment>
<comment type="cofactor">
    <cofactor evidence="1 3">
        <name>pyridoxal 5'-phosphate</name>
        <dbReference type="ChEBI" id="CHEBI:597326"/>
    </cofactor>
</comment>
<dbReference type="PANTHER" id="PTHR43295">
    <property type="entry name" value="ARGININE DECARBOXYLASE"/>
    <property type="match status" value="1"/>
</dbReference>
<evidence type="ECO:0000256" key="2">
    <source>
        <dbReference type="ARBA" id="ARBA00022898"/>
    </source>
</evidence>
<sequence>MLDCLQLLHFHIGSQIPSTELLADDVGEATQVYCELVRLGTGMRVIDVGGGLGIDYDGSRSLDLDNSISSGLEEYAVAVVQAVSYVYDLNF</sequence>
<dbReference type="OrthoDB" id="1736852at2759"/>
<evidence type="ECO:0000256" key="3">
    <source>
        <dbReference type="RuleBase" id="RU003740"/>
    </source>
</evidence>
<dbReference type="Pfam" id="PF02784">
    <property type="entry name" value="Orn_Arg_deC_N"/>
    <property type="match status" value="1"/>
</dbReference>
<dbReference type="InterPro" id="IPR022644">
    <property type="entry name" value="De-COase2_N"/>
</dbReference>
<dbReference type="PANTHER" id="PTHR43295:SF1">
    <property type="entry name" value="ARGININE DECARBOXYLASE 1, CHLOROPLASTIC-RELATED"/>
    <property type="match status" value="1"/>
</dbReference>
<comment type="similarity">
    <text evidence="3">Belongs to the Orn/Lys/Arg decarboxylase class-II family. SpeA subfamily.</text>
</comment>
<accession>A0A7J7L0J6</accession>
<dbReference type="GO" id="GO:0008295">
    <property type="term" value="P:spermidine biosynthetic process"/>
    <property type="evidence" value="ECO:0007669"/>
    <property type="project" value="UniProtKB-KW"/>
</dbReference>
<keyword evidence="2 3" id="KW-0663">Pyridoxal phosphate</keyword>
<reference evidence="5 6" key="1">
    <citation type="journal article" date="2020" name="IScience">
        <title>Genome Sequencing of the Endangered Kingdonia uniflora (Circaeasteraceae, Ranunculales) Reveals Potential Mechanisms of Evolutionary Specialization.</title>
        <authorList>
            <person name="Sun Y."/>
            <person name="Deng T."/>
            <person name="Zhang A."/>
            <person name="Moore M.J."/>
            <person name="Landis J.B."/>
            <person name="Lin N."/>
            <person name="Zhang H."/>
            <person name="Zhang X."/>
            <person name="Huang J."/>
            <person name="Zhang X."/>
            <person name="Sun H."/>
            <person name="Wang H."/>
        </authorList>
    </citation>
    <scope>NUCLEOTIDE SEQUENCE [LARGE SCALE GENOMIC DNA]</scope>
    <source>
        <strain evidence="5">TB1705</strain>
        <tissue evidence="5">Leaf</tissue>
    </source>
</reference>
<evidence type="ECO:0000259" key="4">
    <source>
        <dbReference type="Pfam" id="PF02784"/>
    </source>
</evidence>
<evidence type="ECO:0000313" key="5">
    <source>
        <dbReference type="EMBL" id="KAF6136082.1"/>
    </source>
</evidence>
<dbReference type="GO" id="GO:0008792">
    <property type="term" value="F:arginine decarboxylase activity"/>
    <property type="evidence" value="ECO:0007669"/>
    <property type="project" value="UniProtKB-EC"/>
</dbReference>
<dbReference type="InterPro" id="IPR022657">
    <property type="entry name" value="De-COase2_CS"/>
</dbReference>
<evidence type="ECO:0000256" key="1">
    <source>
        <dbReference type="ARBA" id="ARBA00001933"/>
    </source>
</evidence>
<protein>
    <recommendedName>
        <fullName evidence="3">Arginine decarboxylase</fullName>
        <ecNumber evidence="3">4.1.1.19</ecNumber>
    </recommendedName>
</protein>
<name>A0A7J7L0J6_9MAGN</name>
<keyword evidence="3" id="KW-0460">Magnesium</keyword>
<dbReference type="EC" id="4.1.1.19" evidence="3"/>
<comment type="pathway">
    <text evidence="3">Amine and polyamine biosynthesis; agmatine biosynthesis; agmatine from L-arginine: step 1/1.</text>
</comment>
<dbReference type="GO" id="GO:0006527">
    <property type="term" value="P:L-arginine catabolic process"/>
    <property type="evidence" value="ECO:0007669"/>
    <property type="project" value="InterPro"/>
</dbReference>
<dbReference type="InterPro" id="IPR029066">
    <property type="entry name" value="PLP-binding_barrel"/>
</dbReference>
<dbReference type="EMBL" id="JACGCM010002763">
    <property type="protein sequence ID" value="KAF6136082.1"/>
    <property type="molecule type" value="Genomic_DNA"/>
</dbReference>
<feature type="domain" description="Orn/DAP/Arg decarboxylase 2 N-terminal" evidence="4">
    <location>
        <begin position="5"/>
        <end position="80"/>
    </location>
</feature>
<proteinExistence type="inferred from homology"/>
<gene>
    <name evidence="5" type="ORF">GIB67_000486</name>
</gene>
<evidence type="ECO:0000313" key="6">
    <source>
        <dbReference type="Proteomes" id="UP000541444"/>
    </source>
</evidence>
<dbReference type="SUPFAM" id="SSF51419">
    <property type="entry name" value="PLP-binding barrel"/>
    <property type="match status" value="1"/>
</dbReference>
<keyword evidence="3" id="KW-0745">Spermidine biosynthesis</keyword>
<dbReference type="Gene3D" id="3.20.20.10">
    <property type="entry name" value="Alanine racemase"/>
    <property type="match status" value="1"/>
</dbReference>
<dbReference type="Proteomes" id="UP000541444">
    <property type="component" value="Unassembled WGS sequence"/>
</dbReference>
<comment type="cofactor">
    <cofactor evidence="3">
        <name>Mg(2+)</name>
        <dbReference type="ChEBI" id="CHEBI:18420"/>
    </cofactor>
</comment>
<comment type="caution">
    <text evidence="5">The sequence shown here is derived from an EMBL/GenBank/DDBJ whole genome shotgun (WGS) entry which is preliminary data.</text>
</comment>
<dbReference type="AlphaFoldDB" id="A0A7J7L0J6"/>
<keyword evidence="3" id="KW-0456">Lyase</keyword>
<organism evidence="5 6">
    <name type="scientific">Kingdonia uniflora</name>
    <dbReference type="NCBI Taxonomy" id="39325"/>
    <lineage>
        <taxon>Eukaryota</taxon>
        <taxon>Viridiplantae</taxon>
        <taxon>Streptophyta</taxon>
        <taxon>Embryophyta</taxon>
        <taxon>Tracheophyta</taxon>
        <taxon>Spermatophyta</taxon>
        <taxon>Magnoliopsida</taxon>
        <taxon>Ranunculales</taxon>
        <taxon>Circaeasteraceae</taxon>
        <taxon>Kingdonia</taxon>
    </lineage>
</organism>
<dbReference type="PROSITE" id="PS00879">
    <property type="entry name" value="ODR_DC_2_2"/>
    <property type="match status" value="1"/>
</dbReference>
<keyword evidence="3" id="KW-0210">Decarboxylase</keyword>